<dbReference type="InterPro" id="IPR032812">
    <property type="entry name" value="SbsA_Ig"/>
</dbReference>
<dbReference type="InterPro" id="IPR051465">
    <property type="entry name" value="Cell_Envelope_Struct_Comp"/>
</dbReference>
<name>W7Z7Z4_9BACL</name>
<evidence type="ECO:0000313" key="3">
    <source>
        <dbReference type="EMBL" id="GAF10534.1"/>
    </source>
</evidence>
<dbReference type="EMBL" id="BAVZ01000026">
    <property type="protein sequence ID" value="GAF10534.1"/>
    <property type="molecule type" value="Genomic_DNA"/>
</dbReference>
<reference evidence="3 4" key="1">
    <citation type="journal article" date="2014" name="Genome Announc.">
        <title>Draft Genome Sequence of Paenibacillus pini JCM 16418T, Isolated from the Rhizosphere of Pine Tree.</title>
        <authorList>
            <person name="Yuki M."/>
            <person name="Oshima K."/>
            <person name="Suda W."/>
            <person name="Oshida Y."/>
            <person name="Kitamura K."/>
            <person name="Iida Y."/>
            <person name="Hattori M."/>
            <person name="Ohkuma M."/>
        </authorList>
    </citation>
    <scope>NUCLEOTIDE SEQUENCE [LARGE SCALE GENOMIC DNA]</scope>
    <source>
        <strain evidence="3 4">JCM 16418</strain>
    </source>
</reference>
<evidence type="ECO:0000313" key="4">
    <source>
        <dbReference type="Proteomes" id="UP000019364"/>
    </source>
</evidence>
<dbReference type="InterPro" id="IPR028059">
    <property type="entry name" value="SWM_rpt"/>
</dbReference>
<evidence type="ECO:0000259" key="2">
    <source>
        <dbReference type="PROSITE" id="PS51272"/>
    </source>
</evidence>
<dbReference type="RefSeq" id="WP_052020656.1">
    <property type="nucleotide sequence ID" value="NZ_BAVZ01000026.1"/>
</dbReference>
<dbReference type="InterPro" id="IPR011801">
    <property type="entry name" value="Swm_rep_I_cyn"/>
</dbReference>
<dbReference type="Pfam" id="PF00395">
    <property type="entry name" value="SLH"/>
    <property type="match status" value="3"/>
</dbReference>
<feature type="domain" description="SLH" evidence="2">
    <location>
        <begin position="1154"/>
        <end position="1213"/>
    </location>
</feature>
<dbReference type="Pfam" id="PF13205">
    <property type="entry name" value="Big_5"/>
    <property type="match status" value="2"/>
</dbReference>
<dbReference type="Pfam" id="PF13753">
    <property type="entry name" value="SWM_repeat"/>
    <property type="match status" value="4"/>
</dbReference>
<dbReference type="PANTHER" id="PTHR43308">
    <property type="entry name" value="OUTER MEMBRANE PROTEIN ALPHA-RELATED"/>
    <property type="match status" value="1"/>
</dbReference>
<dbReference type="PROSITE" id="PS51272">
    <property type="entry name" value="SLH"/>
    <property type="match status" value="3"/>
</dbReference>
<dbReference type="PANTHER" id="PTHR43308:SF5">
    <property type="entry name" value="S-LAYER PROTEIN _ PEPTIDOGLYCAN ENDO-BETA-N-ACETYLGLUCOSAMINIDASE"/>
    <property type="match status" value="1"/>
</dbReference>
<keyword evidence="4" id="KW-1185">Reference proteome</keyword>
<comment type="caution">
    <text evidence="3">The sequence shown here is derived from an EMBL/GenBank/DDBJ whole genome shotgun (WGS) entry which is preliminary data.</text>
</comment>
<feature type="domain" description="SLH" evidence="2">
    <location>
        <begin position="1282"/>
        <end position="1341"/>
    </location>
</feature>
<keyword evidence="1" id="KW-0732">Signal</keyword>
<dbReference type="STRING" id="1236976.JCM16418_4744"/>
<dbReference type="Proteomes" id="UP000019364">
    <property type="component" value="Unassembled WGS sequence"/>
</dbReference>
<accession>W7Z7Z4</accession>
<proteinExistence type="predicted"/>
<gene>
    <name evidence="3" type="ORF">JCM16418_4744</name>
</gene>
<dbReference type="InterPro" id="IPR001119">
    <property type="entry name" value="SLH_dom"/>
</dbReference>
<dbReference type="eggNOG" id="COG2755">
    <property type="taxonomic scope" value="Bacteria"/>
</dbReference>
<dbReference type="OrthoDB" id="2675126at2"/>
<feature type="domain" description="SLH" evidence="2">
    <location>
        <begin position="1214"/>
        <end position="1277"/>
    </location>
</feature>
<dbReference type="InterPro" id="IPR014755">
    <property type="entry name" value="Cu-Rt/internalin_Ig-like"/>
</dbReference>
<sequence length="1341" mass="145480">MMKKRISLWLALIMTVELLCGGMGMSIAAADEGVLISKLQYMKTVPFASEKNVVRAPVFQVTFNESVKVDSDTRAPKIVIKEKDKDRRIVDTIEQGAASIKMDASNKTVSFELQGNKRLDFGTDYILHIDEAFFKSVATDKPSSEISIEFTTAAQKVEYSPSPDSYNADPLNALQIRANEMLSLGTGKIGIYRLSDNAPIDVYNIKPGVTDPRVKVEENLVRLLSPAITTNTSYYVLIDAGALLYADDKNLDGITNARQWTFTTRGDTSIMSKSPQSGTTNVSSNTKLQLTFNKNVFPAQGNIDVYQANGTKVSSIPALSTQVTGGGSQVITINPQMTLQSNSNYYVLVSNGAFRDSTGNEVAGIVSTSGWTFSTTVDTASQLTISSFSPVDRSSSVALDSDLTITFNREVLKGAGSVKVRKSGSTTNVPVNVIANGTRDVRIVLQSGTKYEADSTYYVNIDNNAFYDARNTNNYFAGLNGTSAWTFQTYVSDKLAPVLQSSQMYNNTTIILTYNELLDTSVWPLITSFKVTVNDENRSIGSVYTSGENVYISLDTGVAVGQNVKVSYSGGLRPIQDVAKNQAAVFSSRDVVNGIDTALPKPKEGNISGSTVRLYFSQSLKSTSTYAYDQFTVTADGSSMGVKDMTISGQTITLYLNTTVSDGQIVKVTYKPGSNPVLDSRGQEIASFSDFNVRNYFDTKPPVFQKAEGGAAKVILSYNEFLSQTYLPMKSQFSVLMNGVPNYVNAVEVKENQVILTLASALLANTKLTISYVPGTSRLTDLNGNAAGYINLEPITISIYAQVPDLKNVIVQGDTVQFVFSKLWNSQISLTTSQFLVYVDGVLRNVTLASVNESTITLKLSSSVSIGQKVEVSYTPGISAIRDPLGIYLAAFSKLAVSNGIISTPSTSTGDVSRPEYLTTMEASAFGRVMFTLGTGAFTSSDVKSRYEQYVKMYTVNSDKLKKAFEYIIISKESTHTVVVEAPASINTLYVSISLQTLEEIYNIDRNASIAVKAGDALYYLQLKQVNFAEIARNLNTTTTAGLTLSIQVEKVPNSSNTAQNILNAGTIQQITDPVNFNVAVASGVVSANSPEIKLFGEYLIRTTTPLTNDKSGLVQQDALTGKWSFVPTVIESSGNLKIFHAKVKGNMTVMGISNDKYYGDLGNHWAKDVINTLSSKLIMEGRSNTTFEPNSKITRAEFAEYIARALGLPGDVQTAQRFTDLFSPSASAYIGAAAKAGIVVGFKDGTFKPNNYITREQMAIMMVRVMNYAGYNTTLSGTPADYLRTFKDSKSIQAPEAAAKALKEGIIQGVTTNTFQPKGYATRAQAAVMLKRLLSKIGYI</sequence>
<protein>
    <recommendedName>
        <fullName evidence="2">SLH domain-containing protein</fullName>
    </recommendedName>
</protein>
<dbReference type="NCBIfam" id="TIGR02059">
    <property type="entry name" value="swm_rep_I"/>
    <property type="match status" value="4"/>
</dbReference>
<evidence type="ECO:0000256" key="1">
    <source>
        <dbReference type="ARBA" id="ARBA00022729"/>
    </source>
</evidence>
<dbReference type="eggNOG" id="COG4625">
    <property type="taxonomic scope" value="Bacteria"/>
</dbReference>
<organism evidence="3 4">
    <name type="scientific">Paenibacillus pini JCM 16418</name>
    <dbReference type="NCBI Taxonomy" id="1236976"/>
    <lineage>
        <taxon>Bacteria</taxon>
        <taxon>Bacillati</taxon>
        <taxon>Bacillota</taxon>
        <taxon>Bacilli</taxon>
        <taxon>Bacillales</taxon>
        <taxon>Paenibacillaceae</taxon>
        <taxon>Paenibacillus</taxon>
    </lineage>
</organism>
<dbReference type="Gene3D" id="2.60.40.1220">
    <property type="match status" value="2"/>
</dbReference>